<protein>
    <submittedName>
        <fullName evidence="1">Uncharacterized protein</fullName>
    </submittedName>
</protein>
<dbReference type="EMBL" id="VSSQ01086746">
    <property type="protein sequence ID" value="MPN33956.1"/>
    <property type="molecule type" value="Genomic_DNA"/>
</dbReference>
<name>A0A645H640_9ZZZZ</name>
<reference evidence="1" key="1">
    <citation type="submission" date="2019-08" db="EMBL/GenBank/DDBJ databases">
        <authorList>
            <person name="Kucharzyk K."/>
            <person name="Murdoch R.W."/>
            <person name="Higgins S."/>
            <person name="Loffler F."/>
        </authorList>
    </citation>
    <scope>NUCLEOTIDE SEQUENCE</scope>
</reference>
<evidence type="ECO:0000313" key="1">
    <source>
        <dbReference type="EMBL" id="MPN33956.1"/>
    </source>
</evidence>
<gene>
    <name evidence="1" type="ORF">SDC9_181448</name>
</gene>
<dbReference type="AlphaFoldDB" id="A0A645H640"/>
<accession>A0A645H640</accession>
<sequence length="136" mass="14057">MVEIHRVGIGQHGLGDARLVVVILSAGQRVVQHGLHADDLVGLGPELRLVLAVPENLRQHGQGAEDHSALLVDALLGVAVLLPKAAHVGEHVDAAHVLPGKDAVKEFAVLVHRDAGGADVGDADGDDVLAVHAGFF</sequence>
<proteinExistence type="predicted"/>
<comment type="caution">
    <text evidence="1">The sequence shown here is derived from an EMBL/GenBank/DDBJ whole genome shotgun (WGS) entry which is preliminary data.</text>
</comment>
<organism evidence="1">
    <name type="scientific">bioreactor metagenome</name>
    <dbReference type="NCBI Taxonomy" id="1076179"/>
    <lineage>
        <taxon>unclassified sequences</taxon>
        <taxon>metagenomes</taxon>
        <taxon>ecological metagenomes</taxon>
    </lineage>
</organism>